<organism evidence="2 3">
    <name type="scientific">Trichogramma brassicae</name>
    <dbReference type="NCBI Taxonomy" id="86971"/>
    <lineage>
        <taxon>Eukaryota</taxon>
        <taxon>Metazoa</taxon>
        <taxon>Ecdysozoa</taxon>
        <taxon>Arthropoda</taxon>
        <taxon>Hexapoda</taxon>
        <taxon>Insecta</taxon>
        <taxon>Pterygota</taxon>
        <taxon>Neoptera</taxon>
        <taxon>Endopterygota</taxon>
        <taxon>Hymenoptera</taxon>
        <taxon>Apocrita</taxon>
        <taxon>Proctotrupomorpha</taxon>
        <taxon>Chalcidoidea</taxon>
        <taxon>Trichogrammatidae</taxon>
        <taxon>Trichogramma</taxon>
    </lineage>
</organism>
<feature type="compositionally biased region" description="Polar residues" evidence="1">
    <location>
        <begin position="161"/>
        <end position="170"/>
    </location>
</feature>
<keyword evidence="3" id="KW-1185">Reference proteome</keyword>
<sequence length="181" mass="20247">MDERQIVLHEEAIVEDVHEVLYGYLGRELGPDVDAEGAAEEQQPQRHVGHEDAPRQLRIHRMYQMMSSKIDQSLKQIAKRAAIQRVEQQREEAHGVGEAADEELAEYLDHAIAAMPLIVLASVEVDPRVGAGDAPAVEQQRAEHIIARFSSRSRRLDATTRRSSLSSVSKLTGPMPRSLKK</sequence>
<gene>
    <name evidence="2" type="ORF">TBRA_LOCUS10365</name>
</gene>
<proteinExistence type="predicted"/>
<feature type="region of interest" description="Disordered" evidence="1">
    <location>
        <begin position="152"/>
        <end position="181"/>
    </location>
</feature>
<dbReference type="Proteomes" id="UP000479190">
    <property type="component" value="Unassembled WGS sequence"/>
</dbReference>
<name>A0A6H5ILT0_9HYME</name>
<accession>A0A6H5ILT0</accession>
<evidence type="ECO:0000256" key="1">
    <source>
        <dbReference type="SAM" id="MobiDB-lite"/>
    </source>
</evidence>
<evidence type="ECO:0000313" key="2">
    <source>
        <dbReference type="EMBL" id="CAB0038588.1"/>
    </source>
</evidence>
<reference evidence="2 3" key="1">
    <citation type="submission" date="2020-02" db="EMBL/GenBank/DDBJ databases">
        <authorList>
            <person name="Ferguson B K."/>
        </authorList>
    </citation>
    <scope>NUCLEOTIDE SEQUENCE [LARGE SCALE GENOMIC DNA]</scope>
</reference>
<evidence type="ECO:0000313" key="3">
    <source>
        <dbReference type="Proteomes" id="UP000479190"/>
    </source>
</evidence>
<protein>
    <submittedName>
        <fullName evidence="2">Uncharacterized protein</fullName>
    </submittedName>
</protein>
<dbReference type="AlphaFoldDB" id="A0A6H5ILT0"/>
<dbReference type="EMBL" id="CADCXV010000917">
    <property type="protein sequence ID" value="CAB0038588.1"/>
    <property type="molecule type" value="Genomic_DNA"/>
</dbReference>